<keyword evidence="1" id="KW-0812">Transmembrane</keyword>
<gene>
    <name evidence="2" type="ORF">A2U01_0005658</name>
</gene>
<dbReference type="AlphaFoldDB" id="A0A392MC17"/>
<protein>
    <submittedName>
        <fullName evidence="2">Uncharacterized protein</fullName>
    </submittedName>
</protein>
<evidence type="ECO:0000313" key="3">
    <source>
        <dbReference type="Proteomes" id="UP000265520"/>
    </source>
</evidence>
<feature type="transmembrane region" description="Helical" evidence="1">
    <location>
        <begin position="103"/>
        <end position="121"/>
    </location>
</feature>
<evidence type="ECO:0000313" key="2">
    <source>
        <dbReference type="EMBL" id="MCH84821.1"/>
    </source>
</evidence>
<dbReference type="Proteomes" id="UP000265520">
    <property type="component" value="Unassembled WGS sequence"/>
</dbReference>
<organism evidence="2 3">
    <name type="scientific">Trifolium medium</name>
    <dbReference type="NCBI Taxonomy" id="97028"/>
    <lineage>
        <taxon>Eukaryota</taxon>
        <taxon>Viridiplantae</taxon>
        <taxon>Streptophyta</taxon>
        <taxon>Embryophyta</taxon>
        <taxon>Tracheophyta</taxon>
        <taxon>Spermatophyta</taxon>
        <taxon>Magnoliopsida</taxon>
        <taxon>eudicotyledons</taxon>
        <taxon>Gunneridae</taxon>
        <taxon>Pentapetalae</taxon>
        <taxon>rosids</taxon>
        <taxon>fabids</taxon>
        <taxon>Fabales</taxon>
        <taxon>Fabaceae</taxon>
        <taxon>Papilionoideae</taxon>
        <taxon>50 kb inversion clade</taxon>
        <taxon>NPAAA clade</taxon>
        <taxon>Hologalegina</taxon>
        <taxon>IRL clade</taxon>
        <taxon>Trifolieae</taxon>
        <taxon>Trifolium</taxon>
    </lineage>
</organism>
<keyword evidence="3" id="KW-1185">Reference proteome</keyword>
<comment type="caution">
    <text evidence="2">The sequence shown here is derived from an EMBL/GenBank/DDBJ whole genome shotgun (WGS) entry which is preliminary data.</text>
</comment>
<keyword evidence="1" id="KW-1133">Transmembrane helix</keyword>
<feature type="non-terminal residue" evidence="2">
    <location>
        <position position="1"/>
    </location>
</feature>
<accession>A0A392MC17</accession>
<name>A0A392MC17_9FABA</name>
<sequence length="165" mass="19271">SVLVVRSTFKAAAPPFYSNGVANRSSHDSARSSYFRRWSRRQSAAVTVALFCGGSILNLLVSSSWWWWWWRRVWWWFWMPLSILVRVLFLGVCLWLTSTSSVLTDFPQVVFCFFGAWLWLFRHYRPRGGASVVVWSVGCLRAQICLPRFTFYHCPISLLPYVAVF</sequence>
<keyword evidence="1" id="KW-0472">Membrane</keyword>
<reference evidence="2 3" key="1">
    <citation type="journal article" date="2018" name="Front. Plant Sci.">
        <title>Red Clover (Trifolium pratense) and Zigzag Clover (T. medium) - A Picture of Genomic Similarities and Differences.</title>
        <authorList>
            <person name="Dluhosova J."/>
            <person name="Istvanek J."/>
            <person name="Nedelnik J."/>
            <person name="Repkova J."/>
        </authorList>
    </citation>
    <scope>NUCLEOTIDE SEQUENCE [LARGE SCALE GENOMIC DNA]</scope>
    <source>
        <strain evidence="3">cv. 10/8</strain>
        <tissue evidence="2">Leaf</tissue>
    </source>
</reference>
<feature type="transmembrane region" description="Helical" evidence="1">
    <location>
        <begin position="74"/>
        <end position="96"/>
    </location>
</feature>
<proteinExistence type="predicted"/>
<evidence type="ECO:0000256" key="1">
    <source>
        <dbReference type="SAM" id="Phobius"/>
    </source>
</evidence>
<feature type="transmembrane region" description="Helical" evidence="1">
    <location>
        <begin position="44"/>
        <end position="68"/>
    </location>
</feature>
<dbReference type="EMBL" id="LXQA010007440">
    <property type="protein sequence ID" value="MCH84821.1"/>
    <property type="molecule type" value="Genomic_DNA"/>
</dbReference>